<dbReference type="AlphaFoldDB" id="A0A4Z0V4S9"/>
<gene>
    <name evidence="1" type="ORF">EZ315_00235</name>
</gene>
<dbReference type="GO" id="GO:0003676">
    <property type="term" value="F:nucleic acid binding"/>
    <property type="evidence" value="ECO:0007669"/>
    <property type="project" value="InterPro"/>
</dbReference>
<accession>A0A4Z0V4S9</accession>
<dbReference type="RefSeq" id="WP_135469507.1">
    <property type="nucleotide sequence ID" value="NZ_SJSA01000001.1"/>
</dbReference>
<dbReference type="InterPro" id="IPR036397">
    <property type="entry name" value="RNaseH_sf"/>
</dbReference>
<dbReference type="Proteomes" id="UP000297635">
    <property type="component" value="Unassembled WGS sequence"/>
</dbReference>
<dbReference type="Gene3D" id="3.30.420.10">
    <property type="entry name" value="Ribonuclease H-like superfamily/Ribonuclease H"/>
    <property type="match status" value="1"/>
</dbReference>
<evidence type="ECO:0000313" key="1">
    <source>
        <dbReference type="EMBL" id="TGG39214.1"/>
    </source>
</evidence>
<evidence type="ECO:0008006" key="3">
    <source>
        <dbReference type="Google" id="ProtNLM"/>
    </source>
</evidence>
<comment type="caution">
    <text evidence="1">The sequence shown here is derived from an EMBL/GenBank/DDBJ whole genome shotgun (WGS) entry which is preliminary data.</text>
</comment>
<protein>
    <recommendedName>
        <fullName evidence="3">Integrase catalytic domain-containing protein</fullName>
    </recommendedName>
</protein>
<organism evidence="1 2">
    <name type="scientific">Duncaniella freteri</name>
    <dbReference type="NCBI Taxonomy" id="2530391"/>
    <lineage>
        <taxon>Bacteria</taxon>
        <taxon>Pseudomonadati</taxon>
        <taxon>Bacteroidota</taxon>
        <taxon>Bacteroidia</taxon>
        <taxon>Bacteroidales</taxon>
        <taxon>Muribaculaceae</taxon>
        <taxon>Duncaniella</taxon>
    </lineage>
</organism>
<sequence>METVNGKICISHAELTGRIITTSNLNALVRKGQVNQVRKGGNGRTALYAVDSLPLKWRTEVYRRYPDLQERAESKEFVDTIEPDAKALDYFQTYKLADGRNLPEDKVLEYASNAAVMNAFRRCWEAHVSKRQRTGKKAVAAKEFWARAAAALPRLADSFPHSLPRSARRLQMKFQEYLQQGYVCFISGKYLNGNAAKVADEEQEQVLTALLAHHNNLPDTLVCEGYNRFAAAKGWKSITAGAVAVWREKLGTVIRAGRLGVSNFRNNVTMQVKRSRPTTPFLMWSLDGWTVELLYQTTKTDKKGHNVTTYTNRLTMVVVLDVFNNYPIGYAIGTHESPALIKEALRDAARHSRELTGEMLRATQVQSDRYAIKTMHDLYAVMGGKVTPAQAHNAKAKPVEPYFNYLNTRYCIRCNNWSGFGITSNPKRQPNSDALNRMRHHFPDEAGLRTQINEMMRLERMAKYEEFMAGYGKLKTENRLPLSRETYLLNFGVETGFKNVLEGCGLRPTILGVKRDYDCFDLSFRDHAAERWTVKYDPDDLREVLAVSENGQRRYMLEEKYVQPMALADRQPGDAEQLQRVRDYNKQLETRTAERMALAYTATEQIIAGTPALRGSIEDRLLITDSRGQHKDNRSRKRLTAADIDALEVEAIEVPITAHGDSDTEEFNYSNF</sequence>
<dbReference type="InterPro" id="IPR012337">
    <property type="entry name" value="RNaseH-like_sf"/>
</dbReference>
<dbReference type="SUPFAM" id="SSF53098">
    <property type="entry name" value="Ribonuclease H-like"/>
    <property type="match status" value="1"/>
</dbReference>
<dbReference type="EMBL" id="SJSA01000001">
    <property type="protein sequence ID" value="TGG39214.1"/>
    <property type="molecule type" value="Genomic_DNA"/>
</dbReference>
<proteinExistence type="predicted"/>
<reference evidence="1 2" key="1">
    <citation type="submission" date="2019-02" db="EMBL/GenBank/DDBJ databases">
        <title>Isolation and identification of novel species under the genus Muribaculum.</title>
        <authorList>
            <person name="Miyake S."/>
            <person name="Ding Y."/>
            <person name="Low A."/>
            <person name="Soh M."/>
            <person name="Seedorf H."/>
        </authorList>
    </citation>
    <scope>NUCLEOTIDE SEQUENCE [LARGE SCALE GENOMIC DNA]</scope>
    <source>
        <strain evidence="1 2">TLL-A3</strain>
    </source>
</reference>
<evidence type="ECO:0000313" key="2">
    <source>
        <dbReference type="Proteomes" id="UP000297635"/>
    </source>
</evidence>
<name>A0A4Z0V4S9_9BACT</name>
<dbReference type="GeneID" id="82148195"/>
<keyword evidence="2" id="KW-1185">Reference proteome</keyword>